<dbReference type="PANTHER" id="PTHR26392:SF92">
    <property type="entry name" value="PROTEIN KINASE DOMAIN-CONTAINING PROTEIN"/>
    <property type="match status" value="1"/>
</dbReference>
<proteinExistence type="predicted"/>
<sequence length="895" mass="102641">MDLKEFYTLMQDFVKKDDFNMHIRKDGYNLNEIEEKLKFGKNDVMKTECPIVIAGETSAGKSSVVNLILGEKILPSGIRASTSRVCRVKYCEQLMISTRDNKDEELDNMSFDNVKEMAENLKMLAKTNDKKISCVDIYMPVPLLQGNVIIVDTPGCGDMEQKEVADKMMSYLPNALAFVFVINVSNAGGLQDDRILPVLSKVKDSMNSMVSFSPKDVIFLLNKWDTISHEDDDQLESFMEETKECLHKWWKDVDDSCIFRTSATKVSEDEKAYIQVFEKFREALKDVITRNKNKRIKIHLKILKDFLDEFHRVLTTKLAVAKQSTDEIETNLDRLATELGKLENSRKEEILNIERNIETFLDNASHQLHCYLHHSEFRTAVLNDTDNFTRVTIGKALDARIEKETIAWQEKHIDEIFQKTIMKDLKKKFENIHRTLHSIKDNLKGMKTPFDVENRITTAIASGVIPSGAGLLGSFLINRKVSNSGVMIGIATAGILSGIVLSSLVTYDVIDRFEVVREKAFEARINAFTKKDIMDTLRKEYFESIKKIIRAFLEGDLENEIIKIKENIITMKNKHEFFKSEEETLSILKDFLDEFHRVLTTKLAVAKQSTDEIETNLDRLATELGKLENSRKEEILNIERNIETFLDNASHQLHCYLHHSEFRTAVLNDTDNFTRVTIGKALDARIEKETIAWQEKHIDEIFQKTIMKDLKKKFENIHRTLHSIKDNLKGMKTPFNVENRITTAIASGVIPSGAGLLGSFLINRKVSNSGLMIGIATAGILSGIVLSSLVTYDVIDRFEVVREKAFEARINAFTKKDIMDTLRKEYLESIKKIIRAFLEGDLEKEIIKIKENIITMKNKHEFFKSEEETLSLLQSTVIQKLERLQQIGRIDITTE</sequence>
<organism evidence="4 5">
    <name type="scientific">Magallana gigas</name>
    <name type="common">Pacific oyster</name>
    <name type="synonym">Crassostrea gigas</name>
    <dbReference type="NCBI Taxonomy" id="29159"/>
    <lineage>
        <taxon>Eukaryota</taxon>
        <taxon>Metazoa</taxon>
        <taxon>Spiralia</taxon>
        <taxon>Lophotrochozoa</taxon>
        <taxon>Mollusca</taxon>
        <taxon>Bivalvia</taxon>
        <taxon>Autobranchia</taxon>
        <taxon>Pteriomorphia</taxon>
        <taxon>Ostreida</taxon>
        <taxon>Ostreoidea</taxon>
        <taxon>Ostreidae</taxon>
        <taxon>Magallana</taxon>
    </lineage>
</organism>
<dbReference type="PANTHER" id="PTHR26392">
    <property type="entry name" value="MITOGEN-ACTIVATED PROTEIN KINASE KINASE KINASE 7-RELATED"/>
    <property type="match status" value="1"/>
</dbReference>
<feature type="domain" description="Dynamin N-terminal" evidence="3">
    <location>
        <begin position="51"/>
        <end position="187"/>
    </location>
</feature>
<feature type="transmembrane region" description="Helical" evidence="2">
    <location>
        <begin position="773"/>
        <end position="795"/>
    </location>
</feature>
<reference evidence="4" key="1">
    <citation type="submission" date="2022-08" db="UniProtKB">
        <authorList>
            <consortium name="EnsemblMetazoa"/>
        </authorList>
    </citation>
    <scope>IDENTIFICATION</scope>
    <source>
        <strain evidence="4">05x7-T-G4-1.051#20</strain>
    </source>
</reference>
<dbReference type="Proteomes" id="UP000005408">
    <property type="component" value="Unassembled WGS sequence"/>
</dbReference>
<keyword evidence="2" id="KW-0812">Transmembrane</keyword>
<evidence type="ECO:0000256" key="1">
    <source>
        <dbReference type="SAM" id="Coils"/>
    </source>
</evidence>
<evidence type="ECO:0000313" key="4">
    <source>
        <dbReference type="EnsemblMetazoa" id="G8245.1:cds"/>
    </source>
</evidence>
<accession>A0A8W8NUC2</accession>
<dbReference type="Gene3D" id="3.40.50.300">
    <property type="entry name" value="P-loop containing nucleotide triphosphate hydrolases"/>
    <property type="match status" value="1"/>
</dbReference>
<dbReference type="AlphaFoldDB" id="A0A8W8NUC2"/>
<dbReference type="InterPro" id="IPR027417">
    <property type="entry name" value="P-loop_NTPase"/>
</dbReference>
<protein>
    <recommendedName>
        <fullName evidence="3">Dynamin N-terminal domain-containing protein</fullName>
    </recommendedName>
</protein>
<evidence type="ECO:0000313" key="5">
    <source>
        <dbReference type="Proteomes" id="UP000005408"/>
    </source>
</evidence>
<feature type="coiled-coil region" evidence="1">
    <location>
        <begin position="318"/>
        <end position="352"/>
    </location>
</feature>
<keyword evidence="2" id="KW-0472">Membrane</keyword>
<keyword evidence="2" id="KW-1133">Transmembrane helix</keyword>
<dbReference type="Pfam" id="PF00350">
    <property type="entry name" value="Dynamin_N"/>
    <property type="match status" value="1"/>
</dbReference>
<evidence type="ECO:0000256" key="2">
    <source>
        <dbReference type="SAM" id="Phobius"/>
    </source>
</evidence>
<dbReference type="SUPFAM" id="SSF52540">
    <property type="entry name" value="P-loop containing nucleoside triphosphate hydrolases"/>
    <property type="match status" value="1"/>
</dbReference>
<feature type="coiled-coil region" evidence="1">
    <location>
        <begin position="603"/>
        <end position="637"/>
    </location>
</feature>
<feature type="transmembrane region" description="Helical" evidence="2">
    <location>
        <begin position="486"/>
        <end position="510"/>
    </location>
</feature>
<dbReference type="InterPro" id="IPR045063">
    <property type="entry name" value="Dynamin_N"/>
</dbReference>
<dbReference type="EnsemblMetazoa" id="G8245.1">
    <property type="protein sequence ID" value="G8245.1:cds"/>
    <property type="gene ID" value="G8245"/>
</dbReference>
<keyword evidence="5" id="KW-1185">Reference proteome</keyword>
<evidence type="ECO:0000259" key="3">
    <source>
        <dbReference type="Pfam" id="PF00350"/>
    </source>
</evidence>
<feature type="transmembrane region" description="Helical" evidence="2">
    <location>
        <begin position="741"/>
        <end position="761"/>
    </location>
</feature>
<name>A0A8W8NUC2_MAGGI</name>
<keyword evidence="1" id="KW-0175">Coiled coil</keyword>